<evidence type="ECO:0000256" key="6">
    <source>
        <dbReference type="ARBA" id="ARBA00022833"/>
    </source>
</evidence>
<dbReference type="AlphaFoldDB" id="A0A291IQX4"/>
<dbReference type="Proteomes" id="UP000232227">
    <property type="component" value="Chromosome"/>
</dbReference>
<evidence type="ECO:0000256" key="5">
    <source>
        <dbReference type="ARBA" id="ARBA00022801"/>
    </source>
</evidence>
<dbReference type="KEGG" id="mlac:CP520_00615"/>
<dbReference type="RefSeq" id="WP_096862550.1">
    <property type="nucleotide sequence ID" value="NZ_CP023668.1"/>
</dbReference>
<evidence type="ECO:0000313" key="10">
    <source>
        <dbReference type="Proteomes" id="UP000232227"/>
    </source>
</evidence>
<dbReference type="NCBIfam" id="TIGR01887">
    <property type="entry name" value="dipeptidaselike"/>
    <property type="match status" value="1"/>
</dbReference>
<keyword evidence="3" id="KW-0645">Protease</keyword>
<dbReference type="InterPro" id="IPR002933">
    <property type="entry name" value="Peptidase_M20"/>
</dbReference>
<comment type="similarity">
    <text evidence="2">Belongs to the peptidase M20A family.</text>
</comment>
<evidence type="ECO:0000256" key="8">
    <source>
        <dbReference type="ARBA" id="ARBA00023049"/>
    </source>
</evidence>
<dbReference type="GO" id="GO:0008270">
    <property type="term" value="F:zinc ion binding"/>
    <property type="evidence" value="ECO:0007669"/>
    <property type="project" value="InterPro"/>
</dbReference>
<evidence type="ECO:0000256" key="3">
    <source>
        <dbReference type="ARBA" id="ARBA00022670"/>
    </source>
</evidence>
<dbReference type="GO" id="GO:0006526">
    <property type="term" value="P:L-arginine biosynthetic process"/>
    <property type="evidence" value="ECO:0007669"/>
    <property type="project" value="TreeGrafter"/>
</dbReference>
<dbReference type="SUPFAM" id="SSF55031">
    <property type="entry name" value="Bacterial exopeptidase dimerisation domain"/>
    <property type="match status" value="1"/>
</dbReference>
<protein>
    <submittedName>
        <fullName evidence="9">Peptidase M20</fullName>
    </submittedName>
</protein>
<gene>
    <name evidence="9" type="ORF">CP520_00615</name>
</gene>
<keyword evidence="6" id="KW-0862">Zinc</keyword>
<dbReference type="PANTHER" id="PTHR43808:SF31">
    <property type="entry name" value="N-ACETYL-L-CITRULLINE DEACETYLASE"/>
    <property type="match status" value="1"/>
</dbReference>
<dbReference type="Gene3D" id="3.40.630.10">
    <property type="entry name" value="Zn peptidases"/>
    <property type="match status" value="1"/>
</dbReference>
<accession>A0A291IQX4</accession>
<evidence type="ECO:0000313" key="9">
    <source>
        <dbReference type="EMBL" id="ATG97262.1"/>
    </source>
</evidence>
<dbReference type="PANTHER" id="PTHR43808">
    <property type="entry name" value="ACETYLORNITHINE DEACETYLASE"/>
    <property type="match status" value="1"/>
</dbReference>
<dbReference type="GO" id="GO:0008237">
    <property type="term" value="F:metallopeptidase activity"/>
    <property type="evidence" value="ECO:0007669"/>
    <property type="project" value="UniProtKB-KW"/>
</dbReference>
<dbReference type="OrthoDB" id="9761532at2"/>
<sequence length="453" mass="51182">MKIDEKVLIDKYFKEAYEQTKKILSIPSYAQPKEANKPFGPGVYDVLNYVMDLAKSLGFETHKDEQNRYGFLDFGKGDEIFVILGHLDVVPPGNIKEWVTPPFTPIEQDGKLIGRGAFDDKGPTMMNLYALKYLLDNGFEPDYKIRMIFGLTEETTWESIHAYIDDYGYGNVAMGYTPDAEFPVVYAEKWVVDLDVVGNLETDFSIKGGEAYNVVDDLVTYKGPKTDDIATYLKENNIPTSFNDKNELVVQGKAGHGSLPWLGINAATWLGRAMKNVGIKNEVVDSLNNMHEDYYAKNFVKPIDDETGPLTQNLGIINVENGKQKFSLNFRVPALANPQTDFIKPYTDKMKEYGFDVENISIEDHVYVDKNSELIKKIMKAYQEVTGDYKSEPLAIGGGTYAKAMPNVVAFGAEFDMDHSTMHAYNEFVYVDDLKKMLEIYTKALVLLTKKDK</sequence>
<keyword evidence="8" id="KW-0482">Metalloprotease</keyword>
<dbReference type="InterPro" id="IPR010964">
    <property type="entry name" value="M20A_pepV-rel"/>
</dbReference>
<dbReference type="Gene3D" id="3.30.70.360">
    <property type="match status" value="2"/>
</dbReference>
<dbReference type="GO" id="GO:0016805">
    <property type="term" value="F:dipeptidase activity"/>
    <property type="evidence" value="ECO:0007669"/>
    <property type="project" value="UniProtKB-KW"/>
</dbReference>
<keyword evidence="7" id="KW-0224">Dipeptidase</keyword>
<dbReference type="SUPFAM" id="SSF53187">
    <property type="entry name" value="Zn-dependent exopeptidases"/>
    <property type="match status" value="1"/>
</dbReference>
<evidence type="ECO:0000256" key="7">
    <source>
        <dbReference type="ARBA" id="ARBA00022997"/>
    </source>
</evidence>
<reference evidence="9 10" key="1">
    <citation type="submission" date="2017-09" db="EMBL/GenBank/DDBJ databases">
        <title>SPAdes assembly of the Mesoplasma lactucae genome.</title>
        <authorList>
            <person name="Knight T.F."/>
            <person name="Rubinstein R."/>
            <person name="Citino T."/>
        </authorList>
    </citation>
    <scope>NUCLEOTIDE SEQUENCE [LARGE SCALE GENOMIC DNA]</scope>
    <source>
        <strain evidence="9 10">831-C4</strain>
    </source>
</reference>
<dbReference type="InterPro" id="IPR050072">
    <property type="entry name" value="Peptidase_M20A"/>
</dbReference>
<dbReference type="GO" id="GO:0008777">
    <property type="term" value="F:acetylornithine deacetylase activity"/>
    <property type="evidence" value="ECO:0007669"/>
    <property type="project" value="TreeGrafter"/>
</dbReference>
<proteinExistence type="inferred from homology"/>
<organism evidence="9 10">
    <name type="scientific">Mesoplasma lactucae ATCC 49193</name>
    <dbReference type="NCBI Taxonomy" id="81460"/>
    <lineage>
        <taxon>Bacteria</taxon>
        <taxon>Bacillati</taxon>
        <taxon>Mycoplasmatota</taxon>
        <taxon>Mollicutes</taxon>
        <taxon>Entomoplasmatales</taxon>
        <taxon>Entomoplasmataceae</taxon>
        <taxon>Mesoplasma</taxon>
    </lineage>
</organism>
<dbReference type="InterPro" id="IPR036264">
    <property type="entry name" value="Bact_exopeptidase_dim_dom"/>
</dbReference>
<name>A0A291IQX4_9MOLU</name>
<keyword evidence="10" id="KW-1185">Reference proteome</keyword>
<comment type="cofactor">
    <cofactor evidence="1">
        <name>Zn(2+)</name>
        <dbReference type="ChEBI" id="CHEBI:29105"/>
    </cofactor>
</comment>
<dbReference type="Pfam" id="PF01546">
    <property type="entry name" value="Peptidase_M20"/>
    <property type="match status" value="1"/>
</dbReference>
<keyword evidence="5" id="KW-0378">Hydrolase</keyword>
<evidence type="ECO:0000256" key="4">
    <source>
        <dbReference type="ARBA" id="ARBA00022723"/>
    </source>
</evidence>
<dbReference type="EMBL" id="CP023668">
    <property type="protein sequence ID" value="ATG97262.1"/>
    <property type="molecule type" value="Genomic_DNA"/>
</dbReference>
<dbReference type="GO" id="GO:0006508">
    <property type="term" value="P:proteolysis"/>
    <property type="evidence" value="ECO:0007669"/>
    <property type="project" value="UniProtKB-KW"/>
</dbReference>
<keyword evidence="4" id="KW-0479">Metal-binding</keyword>
<evidence type="ECO:0000256" key="1">
    <source>
        <dbReference type="ARBA" id="ARBA00001947"/>
    </source>
</evidence>
<evidence type="ECO:0000256" key="2">
    <source>
        <dbReference type="ARBA" id="ARBA00006247"/>
    </source>
</evidence>